<dbReference type="RefSeq" id="WP_071113498.1">
    <property type="nucleotide sequence ID" value="NZ_MKCS01000003.1"/>
</dbReference>
<evidence type="ECO:0000313" key="5">
    <source>
        <dbReference type="Proteomes" id="UP000180088"/>
    </source>
</evidence>
<sequence>MARLTLDLPDRFIFETRLDIRIGDINYAQHLANDALLRLAHEARLRLFKHLGYASELTVDGLGIVIADMAACYHAEAFHGDLLRFGIGIAALNRYGLDLIYQAVDDNTGKEVARLKTGIVFFDYRTRKIAPMPEAFSGKLSQ</sequence>
<dbReference type="GO" id="GO:0047617">
    <property type="term" value="F:fatty acyl-CoA hydrolase activity"/>
    <property type="evidence" value="ECO:0007669"/>
    <property type="project" value="TreeGrafter"/>
</dbReference>
<dbReference type="AlphaFoldDB" id="A0A1S1WV38"/>
<keyword evidence="2" id="KW-0378">Hydrolase</keyword>
<dbReference type="Pfam" id="PF13279">
    <property type="entry name" value="4HBT_2"/>
    <property type="match status" value="1"/>
</dbReference>
<reference evidence="5 6" key="1">
    <citation type="submission" date="2016-09" db="EMBL/GenBank/DDBJ databases">
        <title>Chromobacterium muskegensis sp. nov., an insecticidal bacterium isolated from Sphagnum bogs.</title>
        <authorList>
            <person name="Sparks M.E."/>
            <person name="Blackburn M.B."/>
            <person name="Gundersen-Rindal D.E."/>
            <person name="Mitchell A."/>
            <person name="Farrar R."/>
            <person name="Kuhar D."/>
        </authorList>
    </citation>
    <scope>NUCLEOTIDE SEQUENCE [LARGE SCALE GENOMIC DNA]</scope>
    <source>
        <strain evidence="4 6">14B-1</strain>
        <strain evidence="3 5">37-2</strain>
    </source>
</reference>
<comment type="caution">
    <text evidence="3">The sequence shown here is derived from an EMBL/GenBank/DDBJ whole genome shotgun (WGS) entry which is preliminary data.</text>
</comment>
<dbReference type="Gene3D" id="3.10.129.10">
    <property type="entry name" value="Hotdog Thioesterase"/>
    <property type="match status" value="1"/>
</dbReference>
<keyword evidence="6" id="KW-1185">Reference proteome</keyword>
<dbReference type="InterPro" id="IPR029069">
    <property type="entry name" value="HotDog_dom_sf"/>
</dbReference>
<proteinExistence type="inferred from homology"/>
<dbReference type="PANTHER" id="PTHR31793:SF27">
    <property type="entry name" value="NOVEL THIOESTERASE SUPERFAMILY DOMAIN AND SAPOSIN A-TYPE DOMAIN CONTAINING PROTEIN (0610012H03RIK)"/>
    <property type="match status" value="1"/>
</dbReference>
<evidence type="ECO:0000256" key="1">
    <source>
        <dbReference type="ARBA" id="ARBA00005953"/>
    </source>
</evidence>
<dbReference type="SUPFAM" id="SSF54637">
    <property type="entry name" value="Thioesterase/thiol ester dehydrase-isomerase"/>
    <property type="match status" value="1"/>
</dbReference>
<gene>
    <name evidence="4" type="ORF">BI344_18005</name>
    <name evidence="3" type="ORF">BI347_20370</name>
</gene>
<name>A0A1S1WV38_9NEIS</name>
<comment type="similarity">
    <text evidence="1">Belongs to the 4-hydroxybenzoyl-CoA thioesterase family.</text>
</comment>
<accession>A0A1S1WV38</accession>
<dbReference type="STRING" id="1903179.BI347_20370"/>
<dbReference type="OrthoDB" id="333038at2"/>
<dbReference type="Proteomes" id="UP000180280">
    <property type="component" value="Unassembled WGS sequence"/>
</dbReference>
<organism evidence="3 5">
    <name type="scientific">Chromobacterium sphagni</name>
    <dbReference type="NCBI Taxonomy" id="1903179"/>
    <lineage>
        <taxon>Bacteria</taxon>
        <taxon>Pseudomonadati</taxon>
        <taxon>Pseudomonadota</taxon>
        <taxon>Betaproteobacteria</taxon>
        <taxon>Neisseriales</taxon>
        <taxon>Chromobacteriaceae</taxon>
        <taxon>Chromobacterium</taxon>
    </lineage>
</organism>
<evidence type="ECO:0000256" key="2">
    <source>
        <dbReference type="ARBA" id="ARBA00022801"/>
    </source>
</evidence>
<evidence type="ECO:0000313" key="6">
    <source>
        <dbReference type="Proteomes" id="UP000180280"/>
    </source>
</evidence>
<protein>
    <submittedName>
        <fullName evidence="3">Thioesterase</fullName>
    </submittedName>
</protein>
<dbReference type="CDD" id="cd00586">
    <property type="entry name" value="4HBT"/>
    <property type="match status" value="1"/>
</dbReference>
<evidence type="ECO:0000313" key="3">
    <source>
        <dbReference type="EMBL" id="OHX10859.1"/>
    </source>
</evidence>
<dbReference type="PANTHER" id="PTHR31793">
    <property type="entry name" value="4-HYDROXYBENZOYL-COA THIOESTERASE FAMILY MEMBER"/>
    <property type="match status" value="1"/>
</dbReference>
<dbReference type="InterPro" id="IPR050563">
    <property type="entry name" value="4-hydroxybenzoyl-CoA_TE"/>
</dbReference>
<dbReference type="Proteomes" id="UP000180088">
    <property type="component" value="Unassembled WGS sequence"/>
</dbReference>
<dbReference type="EMBL" id="MKCT01000033">
    <property type="protein sequence ID" value="OHX19544.1"/>
    <property type="molecule type" value="Genomic_DNA"/>
</dbReference>
<evidence type="ECO:0000313" key="4">
    <source>
        <dbReference type="EMBL" id="OHX19544.1"/>
    </source>
</evidence>
<dbReference type="EMBL" id="MKCS01000003">
    <property type="protein sequence ID" value="OHX10859.1"/>
    <property type="molecule type" value="Genomic_DNA"/>
</dbReference>